<organism evidence="5 6">
    <name type="scientific">Tumebacillus lipolyticus</name>
    <dbReference type="NCBI Taxonomy" id="1280370"/>
    <lineage>
        <taxon>Bacteria</taxon>
        <taxon>Bacillati</taxon>
        <taxon>Bacillota</taxon>
        <taxon>Bacilli</taxon>
        <taxon>Bacillales</taxon>
        <taxon>Alicyclobacillaceae</taxon>
        <taxon>Tumebacillus</taxon>
    </lineage>
</organism>
<dbReference type="RefSeq" id="WP_386049620.1">
    <property type="nucleotide sequence ID" value="NZ_JBHUIO010000019.1"/>
</dbReference>
<dbReference type="CDD" id="cd01335">
    <property type="entry name" value="Radical_SAM"/>
    <property type="match status" value="1"/>
</dbReference>
<evidence type="ECO:0000256" key="3">
    <source>
        <dbReference type="ARBA" id="ARBA00023014"/>
    </source>
</evidence>
<dbReference type="SFLD" id="SFLDG01084">
    <property type="entry name" value="Uncharacterised_Radical_SAM_Su"/>
    <property type="match status" value="1"/>
</dbReference>
<dbReference type="Proteomes" id="UP001597343">
    <property type="component" value="Unassembled WGS sequence"/>
</dbReference>
<feature type="domain" description="Radical SAM core" evidence="4">
    <location>
        <begin position="20"/>
        <end position="261"/>
    </location>
</feature>
<comment type="caution">
    <text evidence="5">The sequence shown here is derived from an EMBL/GenBank/DDBJ whole genome shotgun (WGS) entry which is preliminary data.</text>
</comment>
<dbReference type="SUPFAM" id="SSF102114">
    <property type="entry name" value="Radical SAM enzymes"/>
    <property type="match status" value="1"/>
</dbReference>
<proteinExistence type="predicted"/>
<evidence type="ECO:0000313" key="6">
    <source>
        <dbReference type="Proteomes" id="UP001597343"/>
    </source>
</evidence>
<dbReference type="Gene3D" id="3.80.30.30">
    <property type="match status" value="1"/>
</dbReference>
<evidence type="ECO:0000256" key="2">
    <source>
        <dbReference type="ARBA" id="ARBA00023004"/>
    </source>
</evidence>
<keyword evidence="6" id="KW-1185">Reference proteome</keyword>
<dbReference type="PROSITE" id="PS51918">
    <property type="entry name" value="RADICAL_SAM"/>
    <property type="match status" value="1"/>
</dbReference>
<gene>
    <name evidence="5" type="ORF">ACFSOY_19985</name>
</gene>
<keyword evidence="1" id="KW-0479">Metal-binding</keyword>
<name>A0ABW5A3S7_9BACL</name>
<keyword evidence="3" id="KW-0411">Iron-sulfur</keyword>
<dbReference type="PANTHER" id="PTHR43432">
    <property type="entry name" value="SLR0285 PROTEIN"/>
    <property type="match status" value="1"/>
</dbReference>
<keyword evidence="2" id="KW-0408">Iron</keyword>
<dbReference type="SFLD" id="SFLDS00029">
    <property type="entry name" value="Radical_SAM"/>
    <property type="match status" value="1"/>
</dbReference>
<dbReference type="SMART" id="SM00729">
    <property type="entry name" value="Elp3"/>
    <property type="match status" value="1"/>
</dbReference>
<dbReference type="InterPro" id="IPR058240">
    <property type="entry name" value="rSAM_sf"/>
</dbReference>
<sequence>MRRAITHKKPTKLLNPASGFLGGYSHTLNPYVGCSYACSYCYVRQMPVALFRGQEWGTWIDVKIEAGEKLQRELRTAKKKGPVTLFMSSSTDPYQPIEKQERVTRSLLEAMVEEKPDFLFVQTRSPLVTRDLDLFEQLQDRIRISITVETDRDDIRKLFTPQAPPIEARLQAIEAVRAAGLPVQATIAPALPSSEQFAKRLAGLVDRVCLDDYFMGDGSGGKRTERLQIAELYRSAGLEDWYDRDAYLRVLRNLQEQFPPEQVLISQQGFLPG</sequence>
<dbReference type="InterPro" id="IPR007197">
    <property type="entry name" value="rSAM"/>
</dbReference>
<evidence type="ECO:0000259" key="4">
    <source>
        <dbReference type="PROSITE" id="PS51918"/>
    </source>
</evidence>
<dbReference type="InterPro" id="IPR006638">
    <property type="entry name" value="Elp3/MiaA/NifB-like_rSAM"/>
</dbReference>
<dbReference type="InterPro" id="IPR040086">
    <property type="entry name" value="MJ0683-like"/>
</dbReference>
<protein>
    <submittedName>
        <fullName evidence="5">Radical SAM protein</fullName>
    </submittedName>
</protein>
<reference evidence="6" key="1">
    <citation type="journal article" date="2019" name="Int. J. Syst. Evol. Microbiol.">
        <title>The Global Catalogue of Microorganisms (GCM) 10K type strain sequencing project: providing services to taxonomists for standard genome sequencing and annotation.</title>
        <authorList>
            <consortium name="The Broad Institute Genomics Platform"/>
            <consortium name="The Broad Institute Genome Sequencing Center for Infectious Disease"/>
            <person name="Wu L."/>
            <person name="Ma J."/>
        </authorList>
    </citation>
    <scope>NUCLEOTIDE SEQUENCE [LARGE SCALE GENOMIC DNA]</scope>
    <source>
        <strain evidence="6">CGMCC 1.13574</strain>
    </source>
</reference>
<accession>A0ABW5A3S7</accession>
<dbReference type="PANTHER" id="PTHR43432:SF3">
    <property type="entry name" value="SLR0285 PROTEIN"/>
    <property type="match status" value="1"/>
</dbReference>
<dbReference type="EMBL" id="JBHUIO010000019">
    <property type="protein sequence ID" value="MFD2172231.1"/>
    <property type="molecule type" value="Genomic_DNA"/>
</dbReference>
<evidence type="ECO:0000313" key="5">
    <source>
        <dbReference type="EMBL" id="MFD2172231.1"/>
    </source>
</evidence>
<evidence type="ECO:0000256" key="1">
    <source>
        <dbReference type="ARBA" id="ARBA00022723"/>
    </source>
</evidence>
<dbReference type="Pfam" id="PF04055">
    <property type="entry name" value="Radical_SAM"/>
    <property type="match status" value="1"/>
</dbReference>